<feature type="domain" description="PARG helical" evidence="7">
    <location>
        <begin position="224"/>
        <end position="344"/>
    </location>
</feature>
<evidence type="ECO:0000256" key="3">
    <source>
        <dbReference type="ARBA" id="ARBA00022801"/>
    </source>
</evidence>
<dbReference type="GO" id="GO:0005975">
    <property type="term" value="P:carbohydrate metabolic process"/>
    <property type="evidence" value="ECO:0007669"/>
    <property type="project" value="InterPro"/>
</dbReference>
<evidence type="ECO:0000259" key="6">
    <source>
        <dbReference type="Pfam" id="PF05028"/>
    </source>
</evidence>
<dbReference type="Pfam" id="PF20811">
    <property type="entry name" value="PARG_cat_N"/>
    <property type="match status" value="1"/>
</dbReference>
<reference evidence="8 9" key="1">
    <citation type="submission" date="2017-12" db="EMBL/GenBank/DDBJ databases">
        <title>Hemimetabolous genomes reveal molecular basis of termite eusociality.</title>
        <authorList>
            <person name="Harrison M.C."/>
            <person name="Jongepier E."/>
            <person name="Robertson H.M."/>
            <person name="Arning N."/>
            <person name="Bitard-Feildel T."/>
            <person name="Chao H."/>
            <person name="Childers C.P."/>
            <person name="Dinh H."/>
            <person name="Doddapaneni H."/>
            <person name="Dugan S."/>
            <person name="Gowin J."/>
            <person name="Greiner C."/>
            <person name="Han Y."/>
            <person name="Hu H."/>
            <person name="Hughes D.S.T."/>
            <person name="Huylmans A.-K."/>
            <person name="Kemena C."/>
            <person name="Kremer L.P.M."/>
            <person name="Lee S.L."/>
            <person name="Lopez-Ezquerra A."/>
            <person name="Mallet L."/>
            <person name="Monroy-Kuhn J.M."/>
            <person name="Moser A."/>
            <person name="Murali S.C."/>
            <person name="Muzny D.M."/>
            <person name="Otani S."/>
            <person name="Piulachs M.-D."/>
            <person name="Poelchau M."/>
            <person name="Qu J."/>
            <person name="Schaub F."/>
            <person name="Wada-Katsumata A."/>
            <person name="Worley K.C."/>
            <person name="Xie Q."/>
            <person name="Ylla G."/>
            <person name="Poulsen M."/>
            <person name="Gibbs R.A."/>
            <person name="Schal C."/>
            <person name="Richards S."/>
            <person name="Belles X."/>
            <person name="Korb J."/>
            <person name="Bornberg-Bauer E."/>
        </authorList>
    </citation>
    <scope>NUCLEOTIDE SEQUENCE [LARGE SCALE GENOMIC DNA]</scope>
    <source>
        <tissue evidence="8">Whole body</tissue>
    </source>
</reference>
<dbReference type="FunCoup" id="A0A2J7PY95">
    <property type="interactions" value="1866"/>
</dbReference>
<proteinExistence type="inferred from homology"/>
<evidence type="ECO:0000256" key="4">
    <source>
        <dbReference type="PIRSR" id="PIRSR607724-1"/>
    </source>
</evidence>
<dbReference type="GO" id="GO:0006282">
    <property type="term" value="P:regulation of DNA repair"/>
    <property type="evidence" value="ECO:0007669"/>
    <property type="project" value="InterPro"/>
</dbReference>
<dbReference type="AlphaFoldDB" id="A0A2J7PY95"/>
<feature type="active site" evidence="4">
    <location>
        <position position="402"/>
    </location>
</feature>
<organism evidence="8 9">
    <name type="scientific">Cryptotermes secundus</name>
    <dbReference type="NCBI Taxonomy" id="105785"/>
    <lineage>
        <taxon>Eukaryota</taxon>
        <taxon>Metazoa</taxon>
        <taxon>Ecdysozoa</taxon>
        <taxon>Arthropoda</taxon>
        <taxon>Hexapoda</taxon>
        <taxon>Insecta</taxon>
        <taxon>Pterygota</taxon>
        <taxon>Neoptera</taxon>
        <taxon>Polyneoptera</taxon>
        <taxon>Dictyoptera</taxon>
        <taxon>Blattodea</taxon>
        <taxon>Blattoidea</taxon>
        <taxon>Termitoidae</taxon>
        <taxon>Kalotermitidae</taxon>
        <taxon>Cryptotermitinae</taxon>
        <taxon>Cryptotermes</taxon>
    </lineage>
</organism>
<dbReference type="EMBL" id="NEVH01020850">
    <property type="protein sequence ID" value="PNF21292.1"/>
    <property type="molecule type" value="Genomic_DNA"/>
</dbReference>
<feature type="active site" evidence="4">
    <location>
        <position position="384"/>
    </location>
</feature>
<feature type="domain" description="PARG catalytic Macro" evidence="6">
    <location>
        <begin position="353"/>
        <end position="556"/>
    </location>
</feature>
<evidence type="ECO:0000313" key="8">
    <source>
        <dbReference type="EMBL" id="PNF21292.1"/>
    </source>
</evidence>
<dbReference type="STRING" id="105785.A0A2J7PY95"/>
<dbReference type="Proteomes" id="UP000235965">
    <property type="component" value="Unassembled WGS sequence"/>
</dbReference>
<comment type="caution">
    <text evidence="8">The sequence shown here is derived from an EMBL/GenBank/DDBJ whole genome shotgun (WGS) entry which is preliminary data.</text>
</comment>
<dbReference type="GO" id="GO:1990966">
    <property type="term" value="P:ATP generation from poly-ADP-D-ribose"/>
    <property type="evidence" value="ECO:0007669"/>
    <property type="project" value="TreeGrafter"/>
</dbReference>
<dbReference type="GO" id="GO:0005737">
    <property type="term" value="C:cytoplasm"/>
    <property type="evidence" value="ECO:0007669"/>
    <property type="project" value="TreeGrafter"/>
</dbReference>
<dbReference type="GO" id="GO:0004649">
    <property type="term" value="F:poly(ADP-ribose) glycohydrolase activity"/>
    <property type="evidence" value="ECO:0007669"/>
    <property type="project" value="UniProtKB-EC"/>
</dbReference>
<dbReference type="InterPro" id="IPR048362">
    <property type="entry name" value="PARG_helical"/>
</dbReference>
<feature type="active site" evidence="4">
    <location>
        <position position="403"/>
    </location>
</feature>
<dbReference type="EC" id="3.2.1.143" evidence="2"/>
<evidence type="ECO:0000256" key="2">
    <source>
        <dbReference type="ARBA" id="ARBA00012255"/>
    </source>
</evidence>
<protein>
    <recommendedName>
        <fullName evidence="2">poly(ADP-ribose) glycohydrolase</fullName>
        <ecNumber evidence="2">3.2.1.143</ecNumber>
    </recommendedName>
</protein>
<gene>
    <name evidence="8" type="ORF">B7P43_G02116</name>
</gene>
<sequence length="749" mass="84285">MTNIGCMSVYEHIFKYALQVVGNAEPPRKKKRNGNIMESVNNDMLSESLGSEVKAECSDNSPDMLSENSVVYEETSVDVKTQIEGDNMPENENEVLRCGATLDEIRNGSAPCLPPVIPSHDHTVFFQLPIVTCGQPPKPHPDNLRDSWDTDHVRMPFSKHSLYPVQEGGEQSQLRQRWELVQEALLKTIMSCQQLEAVILSYNSKYSERWDFLVLQLLFTEVFSEDETSNFFSTLLPQIIQLALQLPTLLTAPVPLLVQHRNHTLSFSQLQIASLLANAFLCTFPRRNTAKRQSEYARYPDINFNRLFQAAEGAVPKPEKLKCLLHYFRRVCSRAPDGVVTYARRYVNHSDLPQWDKSQKLLTKLHITSQGTIEDDGEGLLQVDFANKRVGGGVLGRGCVQEEIRFVICPELIAARLFTEALDSTEALLVVGCERFSNYTGYSNTFEWKGNYEDMTPRDSSGRRMCSIVAIDALKLGNRNVQYTPSNMHRELNKAYVGFHCPEFQPGERLAGVASGNWGCGAYRGDAKLKTLLQLMAASQAGRHLAYFTFGDAKLRDQVYHLYTYLTDHQVTVGQLWRLLCKYYEHSFRGGRLITELYPFLYQALSNKSNPVGTTSASFALSARHIGTRPRGEGNNECKWLNKNRGALNDKELEDALAALPVDSDNCNARKSENESPFKCIKLRETCGSSYVNQGSVGKQQDTVATSDKQKGTLLQYLEQCDTNSSLTARSPIPKRKISDYFAAAPRPK</sequence>
<evidence type="ECO:0000256" key="5">
    <source>
        <dbReference type="PIRSR" id="PIRSR607724-2"/>
    </source>
</evidence>
<name>A0A2J7PY95_9NEOP</name>
<dbReference type="InParanoid" id="A0A2J7PY95"/>
<dbReference type="InterPro" id="IPR046372">
    <property type="entry name" value="PARG_cat_C"/>
</dbReference>
<feature type="binding site" evidence="5">
    <location>
        <position position="442"/>
    </location>
    <ligand>
        <name>substrate</name>
    </ligand>
</feature>
<evidence type="ECO:0000256" key="1">
    <source>
        <dbReference type="ARBA" id="ARBA00009545"/>
    </source>
</evidence>
<comment type="similarity">
    <text evidence="1">Belongs to the poly(ADP-ribose) glycohydrolase family.</text>
</comment>
<evidence type="ECO:0000313" key="9">
    <source>
        <dbReference type="Proteomes" id="UP000235965"/>
    </source>
</evidence>
<feature type="binding site" evidence="5">
    <location>
        <position position="387"/>
    </location>
    <ligand>
        <name>substrate</name>
    </ligand>
</feature>
<keyword evidence="3" id="KW-0378">Hydrolase</keyword>
<dbReference type="PANTHER" id="PTHR12837">
    <property type="entry name" value="POLY ADP-RIBOSE GLYCOHYDROLASE"/>
    <property type="match status" value="1"/>
</dbReference>
<accession>A0A2J7PY95</accession>
<evidence type="ECO:0000259" key="7">
    <source>
        <dbReference type="Pfam" id="PF20811"/>
    </source>
</evidence>
<dbReference type="OrthoDB" id="1937899at2759"/>
<dbReference type="PANTHER" id="PTHR12837:SF15">
    <property type="entry name" value="POLY(ADP-RIBOSE) GLYCOHYDROLASE"/>
    <property type="match status" value="1"/>
</dbReference>
<dbReference type="GO" id="GO:0005634">
    <property type="term" value="C:nucleus"/>
    <property type="evidence" value="ECO:0007669"/>
    <property type="project" value="TreeGrafter"/>
</dbReference>
<dbReference type="GO" id="GO:0009225">
    <property type="term" value="P:nucleotide-sugar metabolic process"/>
    <property type="evidence" value="ECO:0007669"/>
    <property type="project" value="TreeGrafter"/>
</dbReference>
<dbReference type="InterPro" id="IPR007724">
    <property type="entry name" value="Poly_GlycHdrlase"/>
</dbReference>
<keyword evidence="9" id="KW-1185">Reference proteome</keyword>
<dbReference type="Pfam" id="PF05028">
    <property type="entry name" value="PARG_cat_C"/>
    <property type="match status" value="1"/>
</dbReference>
<feature type="binding site" evidence="5">
    <location>
        <position position="401"/>
    </location>
    <ligand>
        <name>substrate</name>
    </ligand>
</feature>